<dbReference type="InterPro" id="IPR035979">
    <property type="entry name" value="RBD_domain_sf"/>
</dbReference>
<feature type="region of interest" description="Disordered" evidence="5">
    <location>
        <begin position="274"/>
        <end position="293"/>
    </location>
</feature>
<keyword evidence="4" id="KW-0694">RNA-binding</keyword>
<feature type="compositionally biased region" description="Basic and acidic residues" evidence="5">
    <location>
        <begin position="362"/>
        <end position="371"/>
    </location>
</feature>
<dbReference type="EMBL" id="BQNB010015141">
    <property type="protein sequence ID" value="GJT36484.1"/>
    <property type="molecule type" value="Genomic_DNA"/>
</dbReference>
<reference evidence="7" key="1">
    <citation type="journal article" date="2022" name="Int. J. Mol. Sci.">
        <title>Draft Genome of Tanacetum Coccineum: Genomic Comparison of Closely Related Tanacetum-Family Plants.</title>
        <authorList>
            <person name="Yamashiro T."/>
            <person name="Shiraishi A."/>
            <person name="Nakayama K."/>
            <person name="Satake H."/>
        </authorList>
    </citation>
    <scope>NUCLEOTIDE SEQUENCE</scope>
</reference>
<evidence type="ECO:0000256" key="2">
    <source>
        <dbReference type="ARBA" id="ARBA00022728"/>
    </source>
</evidence>
<evidence type="ECO:0000259" key="6">
    <source>
        <dbReference type="PROSITE" id="PS50102"/>
    </source>
</evidence>
<dbReference type="PROSITE" id="PS50102">
    <property type="entry name" value="RRM"/>
    <property type="match status" value="1"/>
</dbReference>
<dbReference type="InterPro" id="IPR000504">
    <property type="entry name" value="RRM_dom"/>
</dbReference>
<organism evidence="7 8">
    <name type="scientific">Tanacetum coccineum</name>
    <dbReference type="NCBI Taxonomy" id="301880"/>
    <lineage>
        <taxon>Eukaryota</taxon>
        <taxon>Viridiplantae</taxon>
        <taxon>Streptophyta</taxon>
        <taxon>Embryophyta</taxon>
        <taxon>Tracheophyta</taxon>
        <taxon>Spermatophyta</taxon>
        <taxon>Magnoliopsida</taxon>
        <taxon>eudicotyledons</taxon>
        <taxon>Gunneridae</taxon>
        <taxon>Pentapetalae</taxon>
        <taxon>asterids</taxon>
        <taxon>campanulids</taxon>
        <taxon>Asterales</taxon>
        <taxon>Asteraceae</taxon>
        <taxon>Asteroideae</taxon>
        <taxon>Anthemideae</taxon>
        <taxon>Anthemidinae</taxon>
        <taxon>Tanacetum</taxon>
    </lineage>
</organism>
<evidence type="ECO:0000256" key="5">
    <source>
        <dbReference type="SAM" id="MobiDB-lite"/>
    </source>
</evidence>
<dbReference type="Gene3D" id="3.30.70.330">
    <property type="match status" value="1"/>
</dbReference>
<feature type="domain" description="RRM" evidence="6">
    <location>
        <begin position="16"/>
        <end position="93"/>
    </location>
</feature>
<dbReference type="SUPFAM" id="SSF54928">
    <property type="entry name" value="RNA-binding domain, RBD"/>
    <property type="match status" value="1"/>
</dbReference>
<feature type="compositionally biased region" description="Acidic residues" evidence="5">
    <location>
        <begin position="278"/>
        <end position="293"/>
    </location>
</feature>
<name>A0ABQ5DBY0_9ASTR</name>
<proteinExistence type="predicted"/>
<dbReference type="PANTHER" id="PTHR23147">
    <property type="entry name" value="SERINE/ARGININE RICH SPLICING FACTOR"/>
    <property type="match status" value="1"/>
</dbReference>
<keyword evidence="3" id="KW-0508">mRNA splicing</keyword>
<evidence type="ECO:0000313" key="7">
    <source>
        <dbReference type="EMBL" id="GJT36484.1"/>
    </source>
</evidence>
<dbReference type="Proteomes" id="UP001151760">
    <property type="component" value="Unassembled WGS sequence"/>
</dbReference>
<dbReference type="InterPro" id="IPR012677">
    <property type="entry name" value="Nucleotide-bd_a/b_plait_sf"/>
</dbReference>
<gene>
    <name evidence="7" type="ORF">Tco_0926903</name>
</gene>
<feature type="compositionally biased region" description="Basic and acidic residues" evidence="5">
    <location>
        <begin position="314"/>
        <end position="332"/>
    </location>
</feature>
<sequence length="777" mass="87814">MGFKRTKEDDVLKISTSVFVTSFPEQASAKDLWNACKQYGHVVDAFIPNKRSKAGKRFGFVRFIKVFDVERLVGNLCTVWIGRHRIHANAARFHRPNGSTSSHQPVMKGKIRDTSIGNTKDNGHRDDVKEVGVLENLKVALGNEGFTDIDLRYMGGLWVMIAFDSVEAKEKFLLSTGVCSWFSQLIQASSEFITDERVTMVEIEGIPLKVWNENTFIRIASKWGTLLNVENLEKENYHCKRLCVLTKSMSHIFESFKINYKGKTHWVRAIEIPGWTPDLDDQNDEESDSEDEECEEVFKKDFGESDEEVQGENDVSRVSDTEVEEENPKSKDGVVSSEQNGKQSEDPFNIYSLLNKDKMKNNKEASTKESLEYPPGFTPRENDVENVEMDNQKDNCDGEFGNVNNISDEVNFSSGFNTYKKAGGESMDSDHCRESEGSRKGGSILMLMDELVKVGQTMGYNMDGCMKNIEEIIESQGVDGVNFLTLQETKMESIDLFEIKRCWGNFAFDYVHSASVGKSGGILCVWDPNAWIILRTYPPLDDCQLWETLGSTISVSMKDMNTYLWNWNSTYGFYQYCPTASIVSYSLVICASALYLNNGSIEYHENSFLIIYSLDTANERVDMTNTLGANFVATDYFTGSFLKGHTHLVLLPVALHVFPMYLLYGLTYLPLDDCQLWETLGSTISVSMKDMNTSLWNWNSTYGFYQYCPMASIVSYSLVICASAWYLNNGSIEYHENSFLIIYSLGKFFKGAHSFGLASCCTPCVSNVSSLWSVLLS</sequence>
<accession>A0ABQ5DBY0</accession>
<keyword evidence="8" id="KW-1185">Reference proteome</keyword>
<evidence type="ECO:0000313" key="8">
    <source>
        <dbReference type="Proteomes" id="UP001151760"/>
    </source>
</evidence>
<dbReference type="CDD" id="cd00590">
    <property type="entry name" value="RRM_SF"/>
    <property type="match status" value="1"/>
</dbReference>
<dbReference type="Pfam" id="PF00076">
    <property type="entry name" value="RRM_1"/>
    <property type="match status" value="1"/>
</dbReference>
<dbReference type="InterPro" id="IPR050907">
    <property type="entry name" value="SRSF"/>
</dbReference>
<comment type="caution">
    <text evidence="7">The sequence shown here is derived from an EMBL/GenBank/DDBJ whole genome shotgun (WGS) entry which is preliminary data.</text>
</comment>
<reference evidence="7" key="2">
    <citation type="submission" date="2022-01" db="EMBL/GenBank/DDBJ databases">
        <authorList>
            <person name="Yamashiro T."/>
            <person name="Shiraishi A."/>
            <person name="Satake H."/>
            <person name="Nakayama K."/>
        </authorList>
    </citation>
    <scope>NUCLEOTIDE SEQUENCE</scope>
</reference>
<dbReference type="SMART" id="SM00360">
    <property type="entry name" value="RRM"/>
    <property type="match status" value="1"/>
</dbReference>
<protein>
    <submittedName>
        <fullName evidence="7">Nucleotide-binding alpha-beta plait domain-containing protein</fullName>
    </submittedName>
</protein>
<evidence type="ECO:0000256" key="4">
    <source>
        <dbReference type="PROSITE-ProRule" id="PRU00176"/>
    </source>
</evidence>
<keyword evidence="1" id="KW-0507">mRNA processing</keyword>
<feature type="region of interest" description="Disordered" evidence="5">
    <location>
        <begin position="300"/>
        <end position="349"/>
    </location>
</feature>
<evidence type="ECO:0000256" key="3">
    <source>
        <dbReference type="ARBA" id="ARBA00023187"/>
    </source>
</evidence>
<keyword evidence="2" id="KW-0747">Spliceosome</keyword>
<feature type="region of interest" description="Disordered" evidence="5">
    <location>
        <begin position="362"/>
        <end position="382"/>
    </location>
</feature>
<evidence type="ECO:0000256" key="1">
    <source>
        <dbReference type="ARBA" id="ARBA00022664"/>
    </source>
</evidence>